<gene>
    <name evidence="1" type="ORF">LCGC14_0614600</name>
</gene>
<comment type="caution">
    <text evidence="1">The sequence shown here is derived from an EMBL/GenBank/DDBJ whole genome shotgun (WGS) entry which is preliminary data.</text>
</comment>
<dbReference type="EMBL" id="LAZR01001027">
    <property type="protein sequence ID" value="KKN52240.1"/>
    <property type="molecule type" value="Genomic_DNA"/>
</dbReference>
<reference evidence="1" key="1">
    <citation type="journal article" date="2015" name="Nature">
        <title>Complex archaea that bridge the gap between prokaryotes and eukaryotes.</title>
        <authorList>
            <person name="Spang A."/>
            <person name="Saw J.H."/>
            <person name="Jorgensen S.L."/>
            <person name="Zaremba-Niedzwiedzka K."/>
            <person name="Martijn J."/>
            <person name="Lind A.E."/>
            <person name="van Eijk R."/>
            <person name="Schleper C."/>
            <person name="Guy L."/>
            <person name="Ettema T.J."/>
        </authorList>
    </citation>
    <scope>NUCLEOTIDE SEQUENCE</scope>
</reference>
<protein>
    <submittedName>
        <fullName evidence="1">Uncharacterized protein</fullName>
    </submittedName>
</protein>
<proteinExistence type="predicted"/>
<name>A0A0F9R6Q7_9ZZZZ</name>
<accession>A0A0F9R6Q7</accession>
<evidence type="ECO:0000313" key="1">
    <source>
        <dbReference type="EMBL" id="KKN52240.1"/>
    </source>
</evidence>
<organism evidence="1">
    <name type="scientific">marine sediment metagenome</name>
    <dbReference type="NCBI Taxonomy" id="412755"/>
    <lineage>
        <taxon>unclassified sequences</taxon>
        <taxon>metagenomes</taxon>
        <taxon>ecological metagenomes</taxon>
    </lineage>
</organism>
<dbReference type="AlphaFoldDB" id="A0A0F9R6Q7"/>
<sequence length="79" mass="9326">MKTFKDHLQFDSGRSWEPYCGVIGIDANGNLYEDCTGEMVFRGKDYPEETWLMERLTPEERVELAIEMTSRWIQFAVKE</sequence>